<dbReference type="EMBL" id="CP001618">
    <property type="protein sequence ID" value="ACQ79462.1"/>
    <property type="molecule type" value="Genomic_DNA"/>
</dbReference>
<dbReference type="InterPro" id="IPR007074">
    <property type="entry name" value="LicD/FKTN/FKRP_NTP_transf"/>
</dbReference>
<evidence type="ECO:0000313" key="2">
    <source>
        <dbReference type="EMBL" id="ACQ79462.1"/>
    </source>
</evidence>
<protein>
    <submittedName>
        <fullName evidence="2">LicD family protein</fullName>
    </submittedName>
</protein>
<dbReference type="Proteomes" id="UP000007962">
    <property type="component" value="Chromosome"/>
</dbReference>
<dbReference type="AlphaFoldDB" id="C5C158"/>
<reference evidence="2 3" key="1">
    <citation type="journal article" date="2009" name="Stand. Genomic Sci.">
        <title>Complete genome sequence of Beutenbergia cavernae type strain (HKI 0122).</title>
        <authorList>
            <person name="Land M."/>
            <person name="Pukall R."/>
            <person name="Abt B."/>
            <person name="Goker M."/>
            <person name="Rohde M."/>
            <person name="Glavina Del Rio T."/>
            <person name="Tice H."/>
            <person name="Copeland A."/>
            <person name="Cheng J.F."/>
            <person name="Lucas S."/>
            <person name="Chen F."/>
            <person name="Nolan M."/>
            <person name="Bruce D."/>
            <person name="Goodwin L."/>
            <person name="Pitluck S."/>
            <person name="Ivanova N."/>
            <person name="Mavromatis K."/>
            <person name="Ovchinnikova G."/>
            <person name="Pati A."/>
            <person name="Chen A."/>
            <person name="Palaniappan K."/>
            <person name="Hauser L."/>
            <person name="Chang Y.J."/>
            <person name="Jefferies C.C."/>
            <person name="Saunders E."/>
            <person name="Brettin T."/>
            <person name="Detter J.C."/>
            <person name="Han C."/>
            <person name="Chain P."/>
            <person name="Bristow J."/>
            <person name="Eisen J.A."/>
            <person name="Markowitz V."/>
            <person name="Hugenholtz P."/>
            <person name="Kyrpides N.C."/>
            <person name="Klenk H.P."/>
            <person name="Lapidus A."/>
        </authorList>
    </citation>
    <scope>NUCLEOTIDE SEQUENCE [LARGE SCALE GENOMIC DNA]</scope>
    <source>
        <strain evidence="3">ATCC BAA-8 / DSM 12333 / NBRC 16432</strain>
    </source>
</reference>
<evidence type="ECO:0000259" key="1">
    <source>
        <dbReference type="Pfam" id="PF04991"/>
    </source>
</evidence>
<proteinExistence type="predicted"/>
<accession>C5C158</accession>
<evidence type="ECO:0000313" key="3">
    <source>
        <dbReference type="Proteomes" id="UP000007962"/>
    </source>
</evidence>
<feature type="domain" description="LicD/FKTN/FKRP nucleotidyltransferase" evidence="1">
    <location>
        <begin position="277"/>
        <end position="304"/>
    </location>
</feature>
<dbReference type="eggNOG" id="COG3475">
    <property type="taxonomic scope" value="Bacteria"/>
</dbReference>
<organism evidence="2 3">
    <name type="scientific">Beutenbergia cavernae (strain ATCC BAA-8 / DSM 12333 / CCUG 43141 / JCM 11478 / NBRC 16432 / NCIMB 13614 / HKI 0122)</name>
    <dbReference type="NCBI Taxonomy" id="471853"/>
    <lineage>
        <taxon>Bacteria</taxon>
        <taxon>Bacillati</taxon>
        <taxon>Actinomycetota</taxon>
        <taxon>Actinomycetes</taxon>
        <taxon>Micrococcales</taxon>
        <taxon>Beutenbergiaceae</taxon>
        <taxon>Beutenbergia</taxon>
    </lineage>
</organism>
<gene>
    <name evidence="2" type="ordered locus">Bcav_1202</name>
</gene>
<keyword evidence="3" id="KW-1185">Reference proteome</keyword>
<dbReference type="OrthoDB" id="3780655at2"/>
<dbReference type="Pfam" id="PF04991">
    <property type="entry name" value="LicD"/>
    <property type="match status" value="1"/>
</dbReference>
<dbReference type="InterPro" id="IPR052613">
    <property type="entry name" value="LicD_transferase"/>
</dbReference>
<dbReference type="HOGENOM" id="CLU_561222_0_0_11"/>
<sequence>MTDDAGVDVAALVAAFRDGPLATYPDLAFLDASGVLSLALDLQGVSSVRIELDDTEFLNLHSILVEGDGATAPAVDLATCRTSSAWPGLPPEITDRTVFDPGDGHGTALHTEREERPWAEIVFSEPVHLRRLVLRNVHTQTAARARNLRVLVDGEVRYDARERRAAFAASVEAWRTYAPALAAPAARELAVVLTKIATLDYHGAHEGLKAVAGVTRAERSLFRSLCNEALLYPRRIEWTVHGIKRSFRFWSGHERRDYLAFALEVIRDLGEISPAVSLGFGSVLGVVRDGGFIPHDDDLDIIIGFEQSDVPRIADGLDLIDMYLSALGYEVSGRHMAHCWVGRPGQLHVDVFVGLFEGDDVSWYPGKRGSLTRDLMFPVSRARVLDLECPLPRNPLEYLDVLYGKSWRTPDPGHAHAWNQKPYADLA</sequence>
<dbReference type="STRING" id="471853.Bcav_1202"/>
<dbReference type="PANTHER" id="PTHR13627">
    <property type="entry name" value="FUKUTIN RELATED PROTEIN"/>
    <property type="match status" value="1"/>
</dbReference>
<dbReference type="RefSeq" id="WP_015881702.1">
    <property type="nucleotide sequence ID" value="NC_012669.1"/>
</dbReference>
<dbReference type="GO" id="GO:0009100">
    <property type="term" value="P:glycoprotein metabolic process"/>
    <property type="evidence" value="ECO:0007669"/>
    <property type="project" value="UniProtKB-ARBA"/>
</dbReference>
<dbReference type="PANTHER" id="PTHR13627:SF35">
    <property type="entry name" value="LICD FAMILY PROTEIN"/>
    <property type="match status" value="1"/>
</dbReference>
<dbReference type="KEGG" id="bcv:Bcav_1202"/>
<name>C5C158_BEUC1</name>